<keyword evidence="4 7" id="KW-1133">Transmembrane helix</keyword>
<dbReference type="PANTHER" id="PTHR36115">
    <property type="entry name" value="PROLINE-RICH ANTIGEN HOMOLOG-RELATED"/>
    <property type="match status" value="1"/>
</dbReference>
<protein>
    <submittedName>
        <fullName evidence="9">RDD family protein</fullName>
    </submittedName>
</protein>
<evidence type="ECO:0000313" key="9">
    <source>
        <dbReference type="EMBL" id="GAA3703455.1"/>
    </source>
</evidence>
<evidence type="ECO:0000256" key="7">
    <source>
        <dbReference type="SAM" id="Phobius"/>
    </source>
</evidence>
<accession>A0ABP7DBV8</accession>
<organism evidence="9 10">
    <name type="scientific">Terrabacter ginsenosidimutans</name>
    <dbReference type="NCBI Taxonomy" id="490575"/>
    <lineage>
        <taxon>Bacteria</taxon>
        <taxon>Bacillati</taxon>
        <taxon>Actinomycetota</taxon>
        <taxon>Actinomycetes</taxon>
        <taxon>Micrococcales</taxon>
        <taxon>Intrasporangiaceae</taxon>
        <taxon>Terrabacter</taxon>
    </lineage>
</organism>
<evidence type="ECO:0000256" key="5">
    <source>
        <dbReference type="ARBA" id="ARBA00023136"/>
    </source>
</evidence>
<sequence length="178" mass="18942">MDRAGQRARTASRYAGPVVDRKDFGSWLQGPRERTSAGEQYRGRDLGLPQHGPGSVAGFGIRFVGVLIDWGIASVIARGLFGVPLPFSQPPASGGQGFVVLAVFGVMHLLLVGTVGLTIGHRVVGLQVRSLGGTGRVLPLQALARTLLLCMFIPAVVWDRDGRGLHDKVPGTVIVRTR</sequence>
<keyword evidence="3 7" id="KW-0812">Transmembrane</keyword>
<comment type="subcellular location">
    <subcellularLocation>
        <location evidence="1">Cell membrane</location>
        <topology evidence="1">Multi-pass membrane protein</topology>
    </subcellularLocation>
</comment>
<dbReference type="InterPro" id="IPR051791">
    <property type="entry name" value="Pra-immunoreactive"/>
</dbReference>
<dbReference type="InterPro" id="IPR010432">
    <property type="entry name" value="RDD"/>
</dbReference>
<feature type="compositionally biased region" description="Basic and acidic residues" evidence="6">
    <location>
        <begin position="31"/>
        <end position="45"/>
    </location>
</feature>
<evidence type="ECO:0000256" key="6">
    <source>
        <dbReference type="SAM" id="MobiDB-lite"/>
    </source>
</evidence>
<evidence type="ECO:0000313" key="10">
    <source>
        <dbReference type="Proteomes" id="UP001501468"/>
    </source>
</evidence>
<feature type="domain" description="RDD" evidence="8">
    <location>
        <begin position="56"/>
        <end position="169"/>
    </location>
</feature>
<evidence type="ECO:0000259" key="8">
    <source>
        <dbReference type="Pfam" id="PF06271"/>
    </source>
</evidence>
<evidence type="ECO:0000256" key="4">
    <source>
        <dbReference type="ARBA" id="ARBA00022989"/>
    </source>
</evidence>
<dbReference type="Pfam" id="PF06271">
    <property type="entry name" value="RDD"/>
    <property type="match status" value="1"/>
</dbReference>
<feature type="transmembrane region" description="Helical" evidence="7">
    <location>
        <begin position="56"/>
        <end position="77"/>
    </location>
</feature>
<evidence type="ECO:0000256" key="2">
    <source>
        <dbReference type="ARBA" id="ARBA00022475"/>
    </source>
</evidence>
<evidence type="ECO:0000256" key="3">
    <source>
        <dbReference type="ARBA" id="ARBA00022692"/>
    </source>
</evidence>
<feature type="transmembrane region" description="Helical" evidence="7">
    <location>
        <begin position="98"/>
        <end position="120"/>
    </location>
</feature>
<keyword evidence="10" id="KW-1185">Reference proteome</keyword>
<proteinExistence type="predicted"/>
<feature type="region of interest" description="Disordered" evidence="6">
    <location>
        <begin position="25"/>
        <end position="45"/>
    </location>
</feature>
<dbReference type="InterPro" id="IPR016795">
    <property type="entry name" value="UCP021697"/>
</dbReference>
<keyword evidence="2" id="KW-1003">Cell membrane</keyword>
<name>A0ABP7DBV8_9MICO</name>
<dbReference type="PANTHER" id="PTHR36115:SF6">
    <property type="entry name" value="PROLINE-RICH ANTIGEN HOMOLOG"/>
    <property type="match status" value="1"/>
</dbReference>
<reference evidence="10" key="1">
    <citation type="journal article" date="2019" name="Int. J. Syst. Evol. Microbiol.">
        <title>The Global Catalogue of Microorganisms (GCM) 10K type strain sequencing project: providing services to taxonomists for standard genome sequencing and annotation.</title>
        <authorList>
            <consortium name="The Broad Institute Genomics Platform"/>
            <consortium name="The Broad Institute Genome Sequencing Center for Infectious Disease"/>
            <person name="Wu L."/>
            <person name="Ma J."/>
        </authorList>
    </citation>
    <scope>NUCLEOTIDE SEQUENCE [LARGE SCALE GENOMIC DNA]</scope>
    <source>
        <strain evidence="10">JCM 17125</strain>
    </source>
</reference>
<gene>
    <name evidence="9" type="ORF">GCM10022399_20080</name>
</gene>
<dbReference type="Proteomes" id="UP001501468">
    <property type="component" value="Unassembled WGS sequence"/>
</dbReference>
<keyword evidence="5 7" id="KW-0472">Membrane</keyword>
<comment type="caution">
    <text evidence="9">The sequence shown here is derived from an EMBL/GenBank/DDBJ whole genome shotgun (WGS) entry which is preliminary data.</text>
</comment>
<evidence type="ECO:0000256" key="1">
    <source>
        <dbReference type="ARBA" id="ARBA00004651"/>
    </source>
</evidence>
<dbReference type="EMBL" id="BAABDC010000002">
    <property type="protein sequence ID" value="GAA3703455.1"/>
    <property type="molecule type" value="Genomic_DNA"/>
</dbReference>
<dbReference type="PIRSF" id="PIRSF021697">
    <property type="entry name" value="UCP021697"/>
    <property type="match status" value="1"/>
</dbReference>